<evidence type="ECO:0000313" key="1">
    <source>
        <dbReference type="EMBL" id="KAI3812749.1"/>
    </source>
</evidence>
<sequence>MCITVWTSLVSFQINQVDPDSVYLTWLRSKFDEFVLSLYPTLTEEALTEVVVDTLMECLKDGNAGKFHSSAYHKFIHTLFDHKKAKWDAEVAGDGIYIPATDDEVMKAEDLIDHKSSLHYVLDNSQTAVCNSNDDTFGQEFMPIDCEADVVLLEPPVMEGLDLLLMILLFFNTPKERLLTPSMMKCFSIFHSKPTGERSSPEAKDNNPPRKLKSEARLVIKSTVSISSPARTHESYREKENKLKKFSFSELRDATTNFNKLLKIGEGGFGRVYKARIRLCESQKDPLVVAIKKLNRESMQGHKEWQTELQFLGVVDHPNLVKLLGYCSVDGERMQRLLVYEYMPNKSLEVHLFNMNLPPIPWKTRLRILLGAAEGLDYLHRGLEIQVIFRDFKSSNVLLDENFNPKLSDFGLAREGPQGDKTHVSTKPVGTYGYVAPEYTETGHLRSKSDVWSFGVVVFEILTGRRAVDRSLPKAQQKLTERVKEFPPYSRNFWMVIDKRLNNQYSLDAARSIAKMGLSCLCKNPDDRPTMNQVVEGLRDAIGKSE</sequence>
<evidence type="ECO:0000313" key="2">
    <source>
        <dbReference type="Proteomes" id="UP001056120"/>
    </source>
</evidence>
<comment type="caution">
    <text evidence="1">The sequence shown here is derived from an EMBL/GenBank/DDBJ whole genome shotgun (WGS) entry which is preliminary data.</text>
</comment>
<keyword evidence="2" id="KW-1185">Reference proteome</keyword>
<dbReference type="Proteomes" id="UP001056120">
    <property type="component" value="Linkage Group LG06"/>
</dbReference>
<organism evidence="1 2">
    <name type="scientific">Smallanthus sonchifolius</name>
    <dbReference type="NCBI Taxonomy" id="185202"/>
    <lineage>
        <taxon>Eukaryota</taxon>
        <taxon>Viridiplantae</taxon>
        <taxon>Streptophyta</taxon>
        <taxon>Embryophyta</taxon>
        <taxon>Tracheophyta</taxon>
        <taxon>Spermatophyta</taxon>
        <taxon>Magnoliopsida</taxon>
        <taxon>eudicotyledons</taxon>
        <taxon>Gunneridae</taxon>
        <taxon>Pentapetalae</taxon>
        <taxon>asterids</taxon>
        <taxon>campanulids</taxon>
        <taxon>Asterales</taxon>
        <taxon>Asteraceae</taxon>
        <taxon>Asteroideae</taxon>
        <taxon>Heliantheae alliance</taxon>
        <taxon>Millerieae</taxon>
        <taxon>Smallanthus</taxon>
    </lineage>
</organism>
<dbReference type="EMBL" id="CM042023">
    <property type="protein sequence ID" value="KAI3812749.1"/>
    <property type="molecule type" value="Genomic_DNA"/>
</dbReference>
<proteinExistence type="predicted"/>
<name>A0ACB9IXV0_9ASTR</name>
<reference evidence="1 2" key="2">
    <citation type="journal article" date="2022" name="Mol. Ecol. Resour.">
        <title>The genomes of chicory, endive, great burdock and yacon provide insights into Asteraceae paleo-polyploidization history and plant inulin production.</title>
        <authorList>
            <person name="Fan W."/>
            <person name="Wang S."/>
            <person name="Wang H."/>
            <person name="Wang A."/>
            <person name="Jiang F."/>
            <person name="Liu H."/>
            <person name="Zhao H."/>
            <person name="Xu D."/>
            <person name="Zhang Y."/>
        </authorList>
    </citation>
    <scope>NUCLEOTIDE SEQUENCE [LARGE SCALE GENOMIC DNA]</scope>
    <source>
        <strain evidence="2">cv. Yunnan</strain>
        <tissue evidence="1">Leaves</tissue>
    </source>
</reference>
<reference evidence="2" key="1">
    <citation type="journal article" date="2022" name="Mol. Ecol. Resour.">
        <title>The genomes of chicory, endive, great burdock and yacon provide insights into Asteraceae palaeo-polyploidization history and plant inulin production.</title>
        <authorList>
            <person name="Fan W."/>
            <person name="Wang S."/>
            <person name="Wang H."/>
            <person name="Wang A."/>
            <person name="Jiang F."/>
            <person name="Liu H."/>
            <person name="Zhao H."/>
            <person name="Xu D."/>
            <person name="Zhang Y."/>
        </authorList>
    </citation>
    <scope>NUCLEOTIDE SEQUENCE [LARGE SCALE GENOMIC DNA]</scope>
    <source>
        <strain evidence="2">cv. Yunnan</strain>
    </source>
</reference>
<accession>A0ACB9IXV0</accession>
<gene>
    <name evidence="1" type="ORF">L1987_17461</name>
</gene>
<protein>
    <submittedName>
        <fullName evidence="1">Uncharacterized protein</fullName>
    </submittedName>
</protein>